<gene>
    <name evidence="1" type="ORF">J4709_29540</name>
</gene>
<reference evidence="1 2" key="1">
    <citation type="submission" date="2021-03" db="EMBL/GenBank/DDBJ databases">
        <title>Actinomadura violae sp. nov., isolated from lichen in Thailand.</title>
        <authorList>
            <person name="Kanchanasin P."/>
            <person name="Saeng-In P."/>
            <person name="Phongsopitanun W."/>
            <person name="Yuki M."/>
            <person name="Kudo T."/>
            <person name="Ohkuma M."/>
            <person name="Tanasupawat S."/>
        </authorList>
    </citation>
    <scope>NUCLEOTIDE SEQUENCE [LARGE SCALE GENOMIC DNA]</scope>
    <source>
        <strain evidence="1 2">LCR2-06</strain>
    </source>
</reference>
<proteinExistence type="predicted"/>
<dbReference type="Proteomes" id="UP000680206">
    <property type="component" value="Unassembled WGS sequence"/>
</dbReference>
<dbReference type="InterPro" id="IPR015947">
    <property type="entry name" value="PUA-like_sf"/>
</dbReference>
<dbReference type="SUPFAM" id="SSF88697">
    <property type="entry name" value="PUA domain-like"/>
    <property type="match status" value="1"/>
</dbReference>
<name>A0ABS3RYJ9_9ACTN</name>
<protein>
    <submittedName>
        <fullName evidence="1">Uncharacterized protein</fullName>
    </submittedName>
</protein>
<accession>A0ABS3RYJ9</accession>
<dbReference type="EMBL" id="JAGEPF010000018">
    <property type="protein sequence ID" value="MBO2461721.1"/>
    <property type="molecule type" value="Genomic_DNA"/>
</dbReference>
<keyword evidence="2" id="KW-1185">Reference proteome</keyword>
<dbReference type="RefSeq" id="WP_208245208.1">
    <property type="nucleotide sequence ID" value="NZ_JAGEPF010000018.1"/>
</dbReference>
<evidence type="ECO:0000313" key="1">
    <source>
        <dbReference type="EMBL" id="MBO2461721.1"/>
    </source>
</evidence>
<sequence length="156" mass="17675">MGERETLAALSVRQPYADALCWAGRDVHSLAGRLRYTGPIAIHAPRNWLDVDSATFRQIMDLVQARTRRPWDAESPRRRVHIVAVANLVGQHRAGDLRVGCDPRTGLCSPWAWPERWHHQFTDVRPLPEPVPCPGARGLWRLPPDVDEQVRAQVSI</sequence>
<evidence type="ECO:0000313" key="2">
    <source>
        <dbReference type="Proteomes" id="UP000680206"/>
    </source>
</evidence>
<organism evidence="1 2">
    <name type="scientific">Actinomadura violacea</name>
    <dbReference type="NCBI Taxonomy" id="2819934"/>
    <lineage>
        <taxon>Bacteria</taxon>
        <taxon>Bacillati</taxon>
        <taxon>Actinomycetota</taxon>
        <taxon>Actinomycetes</taxon>
        <taxon>Streptosporangiales</taxon>
        <taxon>Thermomonosporaceae</taxon>
        <taxon>Actinomadura</taxon>
    </lineage>
</organism>
<comment type="caution">
    <text evidence="1">The sequence shown here is derived from an EMBL/GenBank/DDBJ whole genome shotgun (WGS) entry which is preliminary data.</text>
</comment>